<gene>
    <name evidence="1" type="ORF">JOM49_005600</name>
</gene>
<evidence type="ECO:0000313" key="2">
    <source>
        <dbReference type="Proteomes" id="UP000741013"/>
    </source>
</evidence>
<evidence type="ECO:0000313" key="1">
    <source>
        <dbReference type="EMBL" id="MBP2184074.1"/>
    </source>
</evidence>
<dbReference type="Gene3D" id="3.40.50.720">
    <property type="entry name" value="NAD(P)-binding Rossmann-like Domain"/>
    <property type="match status" value="1"/>
</dbReference>
<proteinExistence type="predicted"/>
<dbReference type="InterPro" id="IPR051604">
    <property type="entry name" value="Ergot_Alk_Oxidoreductase"/>
</dbReference>
<dbReference type="InterPro" id="IPR036291">
    <property type="entry name" value="NAD(P)-bd_dom_sf"/>
</dbReference>
<dbReference type="PANTHER" id="PTHR43162:SF1">
    <property type="entry name" value="PRESTALK A DIFFERENTIATION PROTEIN A"/>
    <property type="match status" value="1"/>
</dbReference>
<dbReference type="Proteomes" id="UP000741013">
    <property type="component" value="Unassembled WGS sequence"/>
</dbReference>
<reference evidence="1 2" key="1">
    <citation type="submission" date="2021-03" db="EMBL/GenBank/DDBJ databases">
        <title>Sequencing the genomes of 1000 actinobacteria strains.</title>
        <authorList>
            <person name="Klenk H.-P."/>
        </authorList>
    </citation>
    <scope>NUCLEOTIDE SEQUENCE [LARGE SCALE GENOMIC DNA]</scope>
    <source>
        <strain evidence="1 2">DSM 45510</strain>
    </source>
</reference>
<dbReference type="Gene3D" id="3.90.25.10">
    <property type="entry name" value="UDP-galactose 4-epimerase, domain 1"/>
    <property type="match status" value="1"/>
</dbReference>
<accession>A0ABS4PYZ7</accession>
<organism evidence="1 2">
    <name type="scientific">Amycolatopsis magusensis</name>
    <dbReference type="NCBI Taxonomy" id="882444"/>
    <lineage>
        <taxon>Bacteria</taxon>
        <taxon>Bacillati</taxon>
        <taxon>Actinomycetota</taxon>
        <taxon>Actinomycetes</taxon>
        <taxon>Pseudonocardiales</taxon>
        <taxon>Pseudonocardiaceae</taxon>
        <taxon>Amycolatopsis</taxon>
    </lineage>
</organism>
<dbReference type="PANTHER" id="PTHR43162">
    <property type="match status" value="1"/>
</dbReference>
<dbReference type="RefSeq" id="WP_209667140.1">
    <property type="nucleotide sequence ID" value="NZ_JAGGMS010000001.1"/>
</dbReference>
<name>A0ABS4PYZ7_9PSEU</name>
<keyword evidence="2" id="KW-1185">Reference proteome</keyword>
<dbReference type="SUPFAM" id="SSF51735">
    <property type="entry name" value="NAD(P)-binding Rossmann-fold domains"/>
    <property type="match status" value="1"/>
</dbReference>
<sequence length="265" mass="28129">MTNAPILVLGGLGKTGRRVTDRLEARGLAVRPVSRSTPIRFDWADESTWDAALAGTGALYLVPPAERWGTTPIARLLARAGQRRVVLLSARGADFAGEPVHEREVRENSPEWTILRPSWFAQNFSEGEFAAGIGAGRLALPTGDGRDAFVDAEDIADVAVAALTEDGHAGQVYELSGPQPLSFPDAVARIAEASGRRIEFAHCTPAEFAATVPGPLGELLATLLAGVARNVGDHVSDGVRRALGREPRSFGDFVARTFASEPVQA</sequence>
<dbReference type="EMBL" id="JAGGMS010000001">
    <property type="protein sequence ID" value="MBP2184074.1"/>
    <property type="molecule type" value="Genomic_DNA"/>
</dbReference>
<comment type="caution">
    <text evidence="1">The sequence shown here is derived from an EMBL/GenBank/DDBJ whole genome shotgun (WGS) entry which is preliminary data.</text>
</comment>
<protein>
    <submittedName>
        <fullName evidence="1">Uncharacterized protein YbjT (DUF2867 family)</fullName>
    </submittedName>
</protein>